<evidence type="ECO:0000313" key="4">
    <source>
        <dbReference type="EMBL" id="HIT84662.1"/>
    </source>
</evidence>
<proteinExistence type="predicted"/>
<dbReference type="InterPro" id="IPR055999">
    <property type="entry name" value="DUF7577"/>
</dbReference>
<protein>
    <submittedName>
        <fullName evidence="4">Zinc-ribbon domain-containing protein</fullName>
    </submittedName>
</protein>
<feature type="domain" description="DUF7577" evidence="3">
    <location>
        <begin position="101"/>
        <end position="126"/>
    </location>
</feature>
<feature type="coiled-coil region" evidence="1">
    <location>
        <begin position="5"/>
        <end position="32"/>
    </location>
</feature>
<reference evidence="4" key="1">
    <citation type="submission" date="2020-10" db="EMBL/GenBank/DDBJ databases">
        <authorList>
            <person name="Gilroy R."/>
        </authorList>
    </citation>
    <scope>NUCLEOTIDE SEQUENCE</scope>
    <source>
        <strain evidence="4">CHK181-108</strain>
    </source>
</reference>
<gene>
    <name evidence="4" type="ORF">IAA60_02025</name>
</gene>
<name>A0A9D1KQK1_9FIRM</name>
<dbReference type="Proteomes" id="UP000824165">
    <property type="component" value="Unassembled WGS sequence"/>
</dbReference>
<feature type="coiled-coil region" evidence="1">
    <location>
        <begin position="72"/>
        <end position="102"/>
    </location>
</feature>
<feature type="region of interest" description="Disordered" evidence="2">
    <location>
        <begin position="136"/>
        <end position="157"/>
    </location>
</feature>
<reference evidence="4" key="2">
    <citation type="journal article" date="2021" name="PeerJ">
        <title>Extensive microbial diversity within the chicken gut microbiome revealed by metagenomics and culture.</title>
        <authorList>
            <person name="Gilroy R."/>
            <person name="Ravi A."/>
            <person name="Getino M."/>
            <person name="Pursley I."/>
            <person name="Horton D.L."/>
            <person name="Alikhan N.F."/>
            <person name="Baker D."/>
            <person name="Gharbi K."/>
            <person name="Hall N."/>
            <person name="Watson M."/>
            <person name="Adriaenssens E.M."/>
            <person name="Foster-Nyarko E."/>
            <person name="Jarju S."/>
            <person name="Secka A."/>
            <person name="Antonio M."/>
            <person name="Oren A."/>
            <person name="Chaudhuri R.R."/>
            <person name="La Ragione R."/>
            <person name="Hildebrand F."/>
            <person name="Pallen M.J."/>
        </authorList>
    </citation>
    <scope>NUCLEOTIDE SEQUENCE</scope>
    <source>
        <strain evidence="4">CHK181-108</strain>
    </source>
</reference>
<evidence type="ECO:0000313" key="5">
    <source>
        <dbReference type="Proteomes" id="UP000824165"/>
    </source>
</evidence>
<evidence type="ECO:0000259" key="3">
    <source>
        <dbReference type="Pfam" id="PF24463"/>
    </source>
</evidence>
<organism evidence="4 5">
    <name type="scientific">Candidatus Ornithomonoglobus intestinigallinarum</name>
    <dbReference type="NCBI Taxonomy" id="2840894"/>
    <lineage>
        <taxon>Bacteria</taxon>
        <taxon>Bacillati</taxon>
        <taxon>Bacillota</taxon>
        <taxon>Clostridia</taxon>
        <taxon>Candidatus Ornithomonoglobus</taxon>
    </lineage>
</organism>
<sequence>MDDFFDKVRKHADKAKGEAEKLTRRMMDKTNNVITQTKLNFAINETEGKIKEIYAQMGERVYDKHTGGADVYEELEEYCEKLDELFEEVRALREKLAEVKDTVTCPSCGEQNPKTSSYCGKCGSALTKAEKAEEYGTVYAEAEPVKPEETDETEGEE</sequence>
<evidence type="ECO:0000256" key="2">
    <source>
        <dbReference type="SAM" id="MobiDB-lite"/>
    </source>
</evidence>
<dbReference type="Pfam" id="PF24463">
    <property type="entry name" value="DUF7577"/>
    <property type="match status" value="1"/>
</dbReference>
<dbReference type="EMBL" id="DVLU01000017">
    <property type="protein sequence ID" value="HIT84662.1"/>
    <property type="molecule type" value="Genomic_DNA"/>
</dbReference>
<comment type="caution">
    <text evidence="4">The sequence shown here is derived from an EMBL/GenBank/DDBJ whole genome shotgun (WGS) entry which is preliminary data.</text>
</comment>
<keyword evidence="1" id="KW-0175">Coiled coil</keyword>
<dbReference type="AlphaFoldDB" id="A0A9D1KQK1"/>
<accession>A0A9D1KQK1</accession>
<evidence type="ECO:0000256" key="1">
    <source>
        <dbReference type="SAM" id="Coils"/>
    </source>
</evidence>